<dbReference type="AlphaFoldDB" id="A0A833VFB9"/>
<dbReference type="InterPro" id="IPR045182">
    <property type="entry name" value="JINGUBANG-like"/>
</dbReference>
<organism evidence="2 3">
    <name type="scientific">Carex littledalei</name>
    <dbReference type="NCBI Taxonomy" id="544730"/>
    <lineage>
        <taxon>Eukaryota</taxon>
        <taxon>Viridiplantae</taxon>
        <taxon>Streptophyta</taxon>
        <taxon>Embryophyta</taxon>
        <taxon>Tracheophyta</taxon>
        <taxon>Spermatophyta</taxon>
        <taxon>Magnoliopsida</taxon>
        <taxon>Liliopsida</taxon>
        <taxon>Poales</taxon>
        <taxon>Cyperaceae</taxon>
        <taxon>Cyperoideae</taxon>
        <taxon>Cariceae</taxon>
        <taxon>Carex</taxon>
        <taxon>Carex subgen. Euthyceras</taxon>
    </lineage>
</organism>
<comment type="caution">
    <text evidence="2">The sequence shown here is derived from an EMBL/GenBank/DDBJ whole genome shotgun (WGS) entry which is preliminary data.</text>
</comment>
<evidence type="ECO:0000313" key="3">
    <source>
        <dbReference type="Proteomes" id="UP000623129"/>
    </source>
</evidence>
<dbReference type="PANTHER" id="PTHR22844:SF336">
    <property type="entry name" value="PROTEIN JINGUBANG"/>
    <property type="match status" value="1"/>
</dbReference>
<dbReference type="PROSITE" id="PS50294">
    <property type="entry name" value="WD_REPEATS_REGION"/>
    <property type="match status" value="1"/>
</dbReference>
<feature type="repeat" description="WD" evidence="1">
    <location>
        <begin position="204"/>
        <end position="245"/>
    </location>
</feature>
<dbReference type="PROSITE" id="PS50082">
    <property type="entry name" value="WD_REPEATS_2"/>
    <property type="match status" value="1"/>
</dbReference>
<reference evidence="2" key="1">
    <citation type="submission" date="2020-01" db="EMBL/GenBank/DDBJ databases">
        <title>Genome sequence of Kobresia littledalei, the first chromosome-level genome in the family Cyperaceae.</title>
        <authorList>
            <person name="Qu G."/>
        </authorList>
    </citation>
    <scope>NUCLEOTIDE SEQUENCE</scope>
    <source>
        <strain evidence="2">C.B.Clarke</strain>
        <tissue evidence="2">Leaf</tissue>
    </source>
</reference>
<dbReference type="SMART" id="SM00320">
    <property type="entry name" value="WD40"/>
    <property type="match status" value="6"/>
</dbReference>
<keyword evidence="1" id="KW-0853">WD repeat</keyword>
<dbReference type="PANTHER" id="PTHR22844">
    <property type="entry name" value="F-BOX AND WD40 DOMAIN PROTEIN"/>
    <property type="match status" value="1"/>
</dbReference>
<dbReference type="Pfam" id="PF00400">
    <property type="entry name" value="WD40"/>
    <property type="match status" value="4"/>
</dbReference>
<dbReference type="Gene3D" id="2.130.10.10">
    <property type="entry name" value="YVTN repeat-like/Quinoprotein amine dehydrogenase"/>
    <property type="match status" value="2"/>
</dbReference>
<keyword evidence="3" id="KW-1185">Reference proteome</keyword>
<sequence length="440" mass="49544">MRSSLRKKIAPVFVCNEGDASSSPTNLPVNNSSLLRCLPCIFWYCTKPKQDQQYDNQPETGFMAYNVYHPSPRTSLDLGGVGVFPSSIYLISSYERQHGVVRSMAAGPGGLLYTGSDSMNIRLWIRGKSYAGFNSYDGPNYALLLNSQGHLFAANYDGTVRVWVRRETYPPSYRHIGTFPSLKDRIREALWRKKIRVMQKFERLYWHTFPTICISLSEDMRFLYSGSTDHTMKIWRLKDWKLIESKKEHRRIVTAVAAGCDHLVFSGSEDGSIIMWLRKEEANGKDITHFRVQFLFSGANSINALLLKSNGTGTGELYAGFSNGKVMSWQETNHWAAAEVLSYHHEGVTCLASSPGPLVFSGSLDGKICAWRREPDNGLHTLVMVLSEHEGPINCIAAHEDWEENDDGPCRCILYSGSQDQTLKTWRIADAALNDAQCGR</sequence>
<dbReference type="InterPro" id="IPR001680">
    <property type="entry name" value="WD40_rpt"/>
</dbReference>
<dbReference type="InterPro" id="IPR036322">
    <property type="entry name" value="WD40_repeat_dom_sf"/>
</dbReference>
<evidence type="ECO:0000313" key="2">
    <source>
        <dbReference type="EMBL" id="KAF3337497.1"/>
    </source>
</evidence>
<accession>A0A833VFB9</accession>
<dbReference type="Proteomes" id="UP000623129">
    <property type="component" value="Unassembled WGS sequence"/>
</dbReference>
<gene>
    <name evidence="2" type="ORF">FCM35_KLT18084</name>
</gene>
<name>A0A833VFB9_9POAL</name>
<proteinExistence type="predicted"/>
<dbReference type="EMBL" id="SWLB01000006">
    <property type="protein sequence ID" value="KAF3337497.1"/>
    <property type="molecule type" value="Genomic_DNA"/>
</dbReference>
<dbReference type="SUPFAM" id="SSF50978">
    <property type="entry name" value="WD40 repeat-like"/>
    <property type="match status" value="1"/>
</dbReference>
<dbReference type="InterPro" id="IPR015943">
    <property type="entry name" value="WD40/YVTN_repeat-like_dom_sf"/>
</dbReference>
<dbReference type="OrthoDB" id="189968at2759"/>
<evidence type="ECO:0000256" key="1">
    <source>
        <dbReference type="PROSITE-ProRule" id="PRU00221"/>
    </source>
</evidence>
<protein>
    <submittedName>
        <fullName evidence="2">F-box/WD repeat-containing protein 11-like protein</fullName>
    </submittedName>
</protein>